<dbReference type="Proteomes" id="UP000192247">
    <property type="component" value="Unassembled WGS sequence"/>
</dbReference>
<dbReference type="InParanoid" id="A0A1V9X332"/>
<keyword evidence="1" id="KW-0472">Membrane</keyword>
<organism evidence="3 4">
    <name type="scientific">Tropilaelaps mercedesae</name>
    <dbReference type="NCBI Taxonomy" id="418985"/>
    <lineage>
        <taxon>Eukaryota</taxon>
        <taxon>Metazoa</taxon>
        <taxon>Ecdysozoa</taxon>
        <taxon>Arthropoda</taxon>
        <taxon>Chelicerata</taxon>
        <taxon>Arachnida</taxon>
        <taxon>Acari</taxon>
        <taxon>Parasitiformes</taxon>
        <taxon>Mesostigmata</taxon>
        <taxon>Gamasina</taxon>
        <taxon>Dermanyssoidea</taxon>
        <taxon>Laelapidae</taxon>
        <taxon>Tropilaelaps</taxon>
    </lineage>
</organism>
<dbReference type="STRING" id="418985.A0A1V9X332"/>
<dbReference type="EMBL" id="MNPL01026919">
    <property type="protein sequence ID" value="OQR67897.1"/>
    <property type="molecule type" value="Genomic_DNA"/>
</dbReference>
<dbReference type="GO" id="GO:0016020">
    <property type="term" value="C:membrane"/>
    <property type="evidence" value="ECO:0007669"/>
    <property type="project" value="InterPro"/>
</dbReference>
<proteinExistence type="predicted"/>
<feature type="transmembrane region" description="Helical" evidence="1">
    <location>
        <begin position="339"/>
        <end position="356"/>
    </location>
</feature>
<feature type="transmembrane region" description="Helical" evidence="1">
    <location>
        <begin position="363"/>
        <end position="380"/>
    </location>
</feature>
<dbReference type="GO" id="GO:0004888">
    <property type="term" value="F:transmembrane signaling receptor activity"/>
    <property type="evidence" value="ECO:0007669"/>
    <property type="project" value="InterPro"/>
</dbReference>
<dbReference type="GO" id="GO:0005230">
    <property type="term" value="F:extracellular ligand-gated monoatomic ion channel activity"/>
    <property type="evidence" value="ECO:0007669"/>
    <property type="project" value="InterPro"/>
</dbReference>
<keyword evidence="1" id="KW-1133">Transmembrane helix</keyword>
<feature type="transmembrane region" description="Helical" evidence="1">
    <location>
        <begin position="392"/>
        <end position="417"/>
    </location>
</feature>
<dbReference type="OrthoDB" id="6516677at2759"/>
<feature type="non-terminal residue" evidence="3">
    <location>
        <position position="457"/>
    </location>
</feature>
<sequence>MVVDAIIKPAPRTAPSRRLWVDANRRELSSADQQGVAPAEWKPSQLFLGLFLWELQLGDKVKQKTITRAREKAGEKQAVVWGFRSAVGQAREMSSMMFHRIMATALLVSLGYLPKAIGSSHERQLLVDLLKYYNTIERPTENHNQPVVVEVDIDLQKIIKMDPNVGEMTSNVWLRMSWKDVNLDWEPHQYDNLSTIRLPSSEIWHPDIHFYNGVSEQIASTLAVVTSRGKVDLLSPATVTTRCSAAGNAGRWFPFDEYDCSLVVGSWALDGGTVNLRWPDGATGSSSEVRVGDDSGDWQILDTSKARTETRFACCSKPYTSMFISVRLRRRALRHLCSLHLPLLWVLGLASSTFLVPTDRTDLRLISGILFVASACWWPSGPDLPNNIISLGHLFVGLIVLGVSICFVSHCLQLVLLTPPSSGRRQSVLAEYLNRLLTTPLALKLACISDNRPEHDK</sequence>
<feature type="domain" description="Neurotransmitter-gated ion-channel ligand-binding" evidence="2">
    <location>
        <begin position="122"/>
        <end position="331"/>
    </location>
</feature>
<dbReference type="Gene3D" id="2.70.170.10">
    <property type="entry name" value="Neurotransmitter-gated ion-channel ligand-binding domain"/>
    <property type="match status" value="1"/>
</dbReference>
<protein>
    <submittedName>
        <fullName evidence="3">Acetylcholine receptor subunit alpha-type acr-16-like</fullName>
    </submittedName>
</protein>
<keyword evidence="3" id="KW-0675">Receptor</keyword>
<reference evidence="3 4" key="1">
    <citation type="journal article" date="2017" name="Gigascience">
        <title>Draft genome of the honey bee ectoparasitic mite, Tropilaelaps mercedesae, is shaped by the parasitic life history.</title>
        <authorList>
            <person name="Dong X."/>
            <person name="Armstrong S.D."/>
            <person name="Xia D."/>
            <person name="Makepeace B.L."/>
            <person name="Darby A.C."/>
            <person name="Kadowaki T."/>
        </authorList>
    </citation>
    <scope>NUCLEOTIDE SEQUENCE [LARGE SCALE GENOMIC DNA]</scope>
    <source>
        <strain evidence="3">Wuxi-XJTLU</strain>
    </source>
</reference>
<dbReference type="InterPro" id="IPR036734">
    <property type="entry name" value="Neur_chan_lig-bd_sf"/>
</dbReference>
<dbReference type="SUPFAM" id="SSF63712">
    <property type="entry name" value="Nicotinic receptor ligand binding domain-like"/>
    <property type="match status" value="1"/>
</dbReference>
<evidence type="ECO:0000259" key="2">
    <source>
        <dbReference type="Pfam" id="PF02931"/>
    </source>
</evidence>
<comment type="caution">
    <text evidence="3">The sequence shown here is derived from an EMBL/GenBank/DDBJ whole genome shotgun (WGS) entry which is preliminary data.</text>
</comment>
<keyword evidence="4" id="KW-1185">Reference proteome</keyword>
<name>A0A1V9X332_9ACAR</name>
<dbReference type="PANTHER" id="PTHR18945">
    <property type="entry name" value="NEUROTRANSMITTER GATED ION CHANNEL"/>
    <property type="match status" value="1"/>
</dbReference>
<accession>A0A1V9X332</accession>
<dbReference type="AlphaFoldDB" id="A0A1V9X332"/>
<evidence type="ECO:0000313" key="3">
    <source>
        <dbReference type="EMBL" id="OQR67897.1"/>
    </source>
</evidence>
<evidence type="ECO:0000256" key="1">
    <source>
        <dbReference type="SAM" id="Phobius"/>
    </source>
</evidence>
<dbReference type="InterPro" id="IPR006202">
    <property type="entry name" value="Neur_chan_lig-bd"/>
</dbReference>
<keyword evidence="1" id="KW-0812">Transmembrane</keyword>
<dbReference type="FunFam" id="2.70.170.10:FF:000028">
    <property type="entry name" value="AcetylCholine Receptor"/>
    <property type="match status" value="1"/>
</dbReference>
<dbReference type="InterPro" id="IPR006201">
    <property type="entry name" value="Neur_channel"/>
</dbReference>
<gene>
    <name evidence="3" type="ORF">BIW11_13245</name>
</gene>
<evidence type="ECO:0000313" key="4">
    <source>
        <dbReference type="Proteomes" id="UP000192247"/>
    </source>
</evidence>
<dbReference type="Pfam" id="PF02931">
    <property type="entry name" value="Neur_chan_LBD"/>
    <property type="match status" value="1"/>
</dbReference>